<sequence>MEVTDCVNVRPIYSDEIFWMKFAPIMTTEINAKTSQGGYSEMDLVAAFWLSRFSNCL</sequence>
<name>A0A833RTE3_PHYIN</name>
<protein>
    <submittedName>
        <fullName evidence="1">Uncharacterized protein</fullName>
    </submittedName>
</protein>
<dbReference type="Proteomes" id="UP000602510">
    <property type="component" value="Unassembled WGS sequence"/>
</dbReference>
<keyword evidence="2" id="KW-1185">Reference proteome</keyword>
<accession>A0A833RTE3</accession>
<evidence type="ECO:0000313" key="2">
    <source>
        <dbReference type="Proteomes" id="UP000602510"/>
    </source>
</evidence>
<dbReference type="EMBL" id="WSZM01000463">
    <property type="protein sequence ID" value="KAF4032787.1"/>
    <property type="molecule type" value="Genomic_DNA"/>
</dbReference>
<organism evidence="1 2">
    <name type="scientific">Phytophthora infestans</name>
    <name type="common">Potato late blight agent</name>
    <name type="synonym">Botrytis infestans</name>
    <dbReference type="NCBI Taxonomy" id="4787"/>
    <lineage>
        <taxon>Eukaryota</taxon>
        <taxon>Sar</taxon>
        <taxon>Stramenopiles</taxon>
        <taxon>Oomycota</taxon>
        <taxon>Peronosporomycetes</taxon>
        <taxon>Peronosporales</taxon>
        <taxon>Peronosporaceae</taxon>
        <taxon>Phytophthora</taxon>
    </lineage>
</organism>
<evidence type="ECO:0000313" key="1">
    <source>
        <dbReference type="EMBL" id="KAF4032787.1"/>
    </source>
</evidence>
<gene>
    <name evidence="1" type="ORF">GN244_ATG15297</name>
</gene>
<proteinExistence type="predicted"/>
<comment type="caution">
    <text evidence="1">The sequence shown here is derived from an EMBL/GenBank/DDBJ whole genome shotgun (WGS) entry which is preliminary data.</text>
</comment>
<reference evidence="1" key="1">
    <citation type="submission" date="2020-04" db="EMBL/GenBank/DDBJ databases">
        <title>Hybrid Assembly of Korean Phytophthora infestans isolates.</title>
        <authorList>
            <person name="Prokchorchik M."/>
            <person name="Lee Y."/>
            <person name="Seo J."/>
            <person name="Cho J.-H."/>
            <person name="Park Y.-E."/>
            <person name="Jang D.-C."/>
            <person name="Im J.-S."/>
            <person name="Choi J.-G."/>
            <person name="Park H.-J."/>
            <person name="Lee G.-B."/>
            <person name="Lee Y.-G."/>
            <person name="Hong S.-Y."/>
            <person name="Cho K."/>
            <person name="Sohn K.H."/>
        </authorList>
    </citation>
    <scope>NUCLEOTIDE SEQUENCE</scope>
    <source>
        <strain evidence="1">KR_1_A1</strain>
    </source>
</reference>
<dbReference type="AlphaFoldDB" id="A0A833RTE3"/>